<evidence type="ECO:0000256" key="1">
    <source>
        <dbReference type="ARBA" id="ARBA00022490"/>
    </source>
</evidence>
<reference evidence="5 6" key="1">
    <citation type="submission" date="2022-12" db="EMBL/GenBank/DDBJ databases">
        <title>Chromosome-level genome of Tegillarca granosa.</title>
        <authorList>
            <person name="Kim J."/>
        </authorList>
    </citation>
    <scope>NUCLEOTIDE SEQUENCE [LARGE SCALE GENOMIC DNA]</scope>
    <source>
        <strain evidence="5">Teg-2019</strain>
        <tissue evidence="5">Adductor muscle</tissue>
    </source>
</reference>
<keyword evidence="3" id="KW-0648">Protein biosynthesis</keyword>
<dbReference type="Proteomes" id="UP001217089">
    <property type="component" value="Unassembled WGS sequence"/>
</dbReference>
<organism evidence="5 6">
    <name type="scientific">Tegillarca granosa</name>
    <name type="common">Malaysian cockle</name>
    <name type="synonym">Anadara granosa</name>
    <dbReference type="NCBI Taxonomy" id="220873"/>
    <lineage>
        <taxon>Eukaryota</taxon>
        <taxon>Metazoa</taxon>
        <taxon>Spiralia</taxon>
        <taxon>Lophotrochozoa</taxon>
        <taxon>Mollusca</taxon>
        <taxon>Bivalvia</taxon>
        <taxon>Autobranchia</taxon>
        <taxon>Pteriomorphia</taxon>
        <taxon>Arcoida</taxon>
        <taxon>Arcoidea</taxon>
        <taxon>Arcidae</taxon>
        <taxon>Tegillarca</taxon>
    </lineage>
</organism>
<dbReference type="Gene3D" id="1.25.40.860">
    <property type="match status" value="1"/>
</dbReference>
<dbReference type="Gene3D" id="4.10.860.10">
    <property type="entry name" value="UVR domain"/>
    <property type="match status" value="1"/>
</dbReference>
<evidence type="ECO:0000313" key="5">
    <source>
        <dbReference type="EMBL" id="KAJ8317082.1"/>
    </source>
</evidence>
<keyword evidence="1" id="KW-0963">Cytoplasm</keyword>
<dbReference type="InterPro" id="IPR054711">
    <property type="entry name" value="eIF3a_PCI_TPR-like"/>
</dbReference>
<comment type="caution">
    <text evidence="5">The sequence shown here is derived from an EMBL/GenBank/DDBJ whole genome shotgun (WGS) entry which is preliminary data.</text>
</comment>
<feature type="domain" description="eIF3a PCI" evidence="4">
    <location>
        <begin position="99"/>
        <end position="228"/>
    </location>
</feature>
<dbReference type="PANTHER" id="PTHR14005">
    <property type="entry name" value="EUKARYOTIC TRANSLATION INITIATION FACTOR 3, THETA SUBUNIT"/>
    <property type="match status" value="1"/>
</dbReference>
<keyword evidence="6" id="KW-1185">Reference proteome</keyword>
<feature type="domain" description="eIF3a PCI" evidence="4">
    <location>
        <begin position="245"/>
        <end position="371"/>
    </location>
</feature>
<dbReference type="PANTHER" id="PTHR14005:SF0">
    <property type="entry name" value="EUKARYOTIC TRANSLATION INITIATION FACTOR 3 SUBUNIT A"/>
    <property type="match status" value="1"/>
</dbReference>
<name>A0ABQ9FMA9_TEGGR</name>
<evidence type="ECO:0000256" key="2">
    <source>
        <dbReference type="ARBA" id="ARBA00022540"/>
    </source>
</evidence>
<protein>
    <recommendedName>
        <fullName evidence="4">eIF3a PCI domain-containing protein</fullName>
    </recommendedName>
</protein>
<dbReference type="EMBL" id="JARBDR010000246">
    <property type="protein sequence ID" value="KAJ8317082.1"/>
    <property type="molecule type" value="Genomic_DNA"/>
</dbReference>
<evidence type="ECO:0000313" key="6">
    <source>
        <dbReference type="Proteomes" id="UP001217089"/>
    </source>
</evidence>
<keyword evidence="2" id="KW-0396">Initiation factor</keyword>
<dbReference type="InterPro" id="IPR027512">
    <property type="entry name" value="EIF3A"/>
</dbReference>
<gene>
    <name evidence="5" type="ORF">KUTeg_004986</name>
</gene>
<proteinExistence type="predicted"/>
<evidence type="ECO:0000259" key="4">
    <source>
        <dbReference type="Pfam" id="PF22591"/>
    </source>
</evidence>
<evidence type="ECO:0000256" key="3">
    <source>
        <dbReference type="ARBA" id="ARBA00022917"/>
    </source>
</evidence>
<sequence length="482" mass="55252">MPTYFQRPENALKRANVTIYFCAWLCCKATKHCHNHMLDFNWGNKESVDFLLKFTINSSHIFEVGSQVVLHRFRLSTLEKMADLEGWHSCTRLSNFGSLKRFQAEFIDVGKKQRALDALYDVIKSKKHRTWQKIHEPIMEKYLALCVELRKSHIAKEGLYQYKNICQQVNIKSLEDVVRKYILLAEKKTEEARKASHQAVVDVDDLEMPDTPESLLLKAVSGEDTQTELIELFLLLGSRKNYTLEDFRKCNLRTHLGHIHKHQHQQTAINLNNPDSQAMHLETRLVQLDSAINMELWQEAFKAVEDIHGLIGLSKKSPKPSLMANYYQKLGLVFWKSGNTLFHACTLHRLYQLSREQRKNMSQEELQKLSYYLWVCDGENRNSEFCGLDVQISCTVFLTSGKSCTLHEGGLFPVADSCSLNEGGLFLGTDSCSLHEEDLFLATDSSCLHEGSLLPSVWSVHVGGLFPYIDSCSLHEEGLFVE</sequence>
<dbReference type="Pfam" id="PF22591">
    <property type="entry name" value="eIF3a_PCI_TPR-like"/>
    <property type="match status" value="2"/>
</dbReference>
<accession>A0ABQ9FMA9</accession>